<dbReference type="Gene3D" id="2.30.40.10">
    <property type="entry name" value="Urease, subunit C, domain 1"/>
    <property type="match status" value="1"/>
</dbReference>
<feature type="binding site" evidence="8">
    <location>
        <position position="200"/>
    </location>
    <ligand>
        <name>Zn(2+)</name>
        <dbReference type="ChEBI" id="CHEBI:29105"/>
    </ligand>
</feature>
<dbReference type="InterPro" id="IPR011059">
    <property type="entry name" value="Metal-dep_hydrolase_composite"/>
</dbReference>
<name>A0A0A8VEB2_YERRU</name>
<dbReference type="NCBIfam" id="TIGR00221">
    <property type="entry name" value="nagA"/>
    <property type="match status" value="1"/>
</dbReference>
<evidence type="ECO:0000256" key="5">
    <source>
        <dbReference type="ARBA" id="ARBA00023277"/>
    </source>
</evidence>
<evidence type="ECO:0000256" key="6">
    <source>
        <dbReference type="PIRNR" id="PIRNR038994"/>
    </source>
</evidence>
<reference evidence="10" key="1">
    <citation type="journal article" date="2015" name="Genome Announc.">
        <title>Complete Genome Sequence of Yersinia ruckeri Strain CSF007-82, Etiologic Agent of Red Mouth Disease in Salmonid Fish.</title>
        <authorList>
            <person name="Nelson M.C."/>
            <person name="LaPatra S.E."/>
            <person name="Welch T.J."/>
            <person name="Graf J."/>
        </authorList>
    </citation>
    <scope>NUCLEOTIDE SEQUENCE</scope>
    <source>
        <strain evidence="10">CSF007-82</strain>
    </source>
</reference>
<reference evidence="11 12" key="2">
    <citation type="submission" date="2018-06" db="EMBL/GenBank/DDBJ databases">
        <authorList>
            <consortium name="Pathogen Informatics"/>
            <person name="Doyle S."/>
        </authorList>
    </citation>
    <scope>NUCLEOTIDE SEQUENCE [LARGE SCALE GENOMIC DNA]</scope>
    <source>
        <strain evidence="11 12">NCTC10476</strain>
    </source>
</reference>
<dbReference type="OrthoDB" id="9776488at2"/>
<dbReference type="SUPFAM" id="SSF51338">
    <property type="entry name" value="Composite domain of metallo-dependent hydrolases"/>
    <property type="match status" value="1"/>
</dbReference>
<evidence type="ECO:0000256" key="3">
    <source>
        <dbReference type="ARBA" id="ARBA00022723"/>
    </source>
</evidence>
<dbReference type="AlphaFoldDB" id="A0A0A8VEB2"/>
<organism evidence="10">
    <name type="scientific">Yersinia ruckeri</name>
    <dbReference type="NCBI Taxonomy" id="29486"/>
    <lineage>
        <taxon>Bacteria</taxon>
        <taxon>Pseudomonadati</taxon>
        <taxon>Pseudomonadota</taxon>
        <taxon>Gammaproteobacteria</taxon>
        <taxon>Enterobacterales</taxon>
        <taxon>Yersiniaceae</taxon>
        <taxon>Yersinia</taxon>
    </lineage>
</organism>
<accession>A0A0A8VEB2</accession>
<dbReference type="GO" id="GO:0046872">
    <property type="term" value="F:metal ion binding"/>
    <property type="evidence" value="ECO:0007669"/>
    <property type="project" value="UniProtKB-KW"/>
</dbReference>
<dbReference type="PANTHER" id="PTHR11113:SF14">
    <property type="entry name" value="N-ACETYLGLUCOSAMINE-6-PHOSPHATE DEACETYLASE"/>
    <property type="match status" value="1"/>
</dbReference>
<evidence type="ECO:0000256" key="2">
    <source>
        <dbReference type="ARBA" id="ARBA00022490"/>
    </source>
</evidence>
<gene>
    <name evidence="11" type="primary">nagA_2</name>
    <name evidence="10" type="ORF">CSF007_2560</name>
    <name evidence="11" type="ORF">NCTC10476_01589</name>
</gene>
<sequence>MSGIAYLADRTFTPQGIEVGVAVVVEDGKIVAVTREIPEQTAVVELPGKTLIPGLIDIHIHGRQGADVMDASADALQTIAQALPQTGVVAWVGTTVSAPMADIFAALEQVRDFMADPVYAADPHAATLLGSFLEGPYFTAPFRGSHPEKYLTTPTVDELEQLLCSAGNTLLRAAVAPESPAAIAAVRWFVDHGIKTSVAHTAANFAQVTEAFEQGADCGVHLYNGMSGLHHRKPGCCGAVLYHDMLVELIADGIHVHPVMMNLAYRMKGYRHMALITDCMRAGGLGEGRYLLGAQYITVRQGEARTDDGSLAGSTCSLDQALRNMIQLAQVPEWEAVQMASAVPAAYLGMEAEWGAIQVGAHASMVVMNPDFTVAGTLLKGQWAYRNRHHGG</sequence>
<dbReference type="CDD" id="cd00854">
    <property type="entry name" value="NagA"/>
    <property type="match status" value="1"/>
</dbReference>
<keyword evidence="3 8" id="KW-0479">Metal-binding</keyword>
<proteinExistence type="inferred from homology"/>
<feature type="binding site" evidence="8">
    <location>
        <position position="134"/>
    </location>
    <ligand>
        <name>Zn(2+)</name>
        <dbReference type="ChEBI" id="CHEBI:29105"/>
    </ligand>
</feature>
<evidence type="ECO:0000259" key="9">
    <source>
        <dbReference type="Pfam" id="PF01979"/>
    </source>
</evidence>
<dbReference type="STRING" id="29486.UGYR_12585"/>
<evidence type="ECO:0000256" key="1">
    <source>
        <dbReference type="ARBA" id="ARBA00010716"/>
    </source>
</evidence>
<dbReference type="InterPro" id="IPR032466">
    <property type="entry name" value="Metal_Hydrolase"/>
</dbReference>
<feature type="domain" description="Amidohydrolase-related" evidence="9">
    <location>
        <begin position="50"/>
        <end position="383"/>
    </location>
</feature>
<feature type="binding site" evidence="8">
    <location>
        <position position="221"/>
    </location>
    <ligand>
        <name>Zn(2+)</name>
        <dbReference type="ChEBI" id="CHEBI:29105"/>
    </ligand>
</feature>
<comment type="similarity">
    <text evidence="1 6">Belongs to the metallo-dependent hydrolases superfamily. NagA family.</text>
</comment>
<evidence type="ECO:0000256" key="4">
    <source>
        <dbReference type="ARBA" id="ARBA00022801"/>
    </source>
</evidence>
<dbReference type="RefSeq" id="WP_004722829.1">
    <property type="nucleotide sequence ID" value="NZ_CCYO01000021.1"/>
</dbReference>
<evidence type="ECO:0000256" key="8">
    <source>
        <dbReference type="PIRSR" id="PIRSR038994-3"/>
    </source>
</evidence>
<dbReference type="GeneID" id="66878283"/>
<feature type="active site" description="Proton donor/acceptor" evidence="7">
    <location>
        <position position="278"/>
    </location>
</feature>
<dbReference type="PIRSF" id="PIRSF038994">
    <property type="entry name" value="NagA"/>
    <property type="match status" value="1"/>
</dbReference>
<dbReference type="InterPro" id="IPR003764">
    <property type="entry name" value="GlcNAc_6-P_deAcase"/>
</dbReference>
<keyword evidence="2" id="KW-0963">Cytoplasm</keyword>
<dbReference type="Pfam" id="PF01979">
    <property type="entry name" value="Amidohydro_1"/>
    <property type="match status" value="1"/>
</dbReference>
<dbReference type="SUPFAM" id="SSF51556">
    <property type="entry name" value="Metallo-dependent hydrolases"/>
    <property type="match status" value="1"/>
</dbReference>
<keyword evidence="5 6" id="KW-0119">Carbohydrate metabolism</keyword>
<dbReference type="Gene3D" id="3.20.20.140">
    <property type="entry name" value="Metal-dependent hydrolases"/>
    <property type="match status" value="1"/>
</dbReference>
<keyword evidence="4 6" id="KW-0378">Hydrolase</keyword>
<dbReference type="GO" id="GO:0006046">
    <property type="term" value="P:N-acetylglucosamine catabolic process"/>
    <property type="evidence" value="ECO:0007669"/>
    <property type="project" value="TreeGrafter"/>
</dbReference>
<dbReference type="EC" id="3.5.1.25" evidence="10 11"/>
<dbReference type="InterPro" id="IPR006680">
    <property type="entry name" value="Amidohydro-rel"/>
</dbReference>
<dbReference type="PANTHER" id="PTHR11113">
    <property type="entry name" value="N-ACETYLGLUCOSAMINE-6-PHOSPHATE DEACETYLASE"/>
    <property type="match status" value="1"/>
</dbReference>
<comment type="cofactor">
    <cofactor evidence="8">
        <name>a divalent metal cation</name>
        <dbReference type="ChEBI" id="CHEBI:60240"/>
    </cofactor>
    <text evidence="8">Binds 1 divalent metal cation per subunit.</text>
</comment>
<evidence type="ECO:0000313" key="12">
    <source>
        <dbReference type="Proteomes" id="UP000255169"/>
    </source>
</evidence>
<dbReference type="EMBL" id="LN681231">
    <property type="protein sequence ID" value="CEK26294.1"/>
    <property type="molecule type" value="Genomic_DNA"/>
</dbReference>
<dbReference type="GO" id="GO:0008448">
    <property type="term" value="F:N-acetylglucosamine-6-phosphate deacetylase activity"/>
    <property type="evidence" value="ECO:0007669"/>
    <property type="project" value="UniProtKB-EC"/>
</dbReference>
<dbReference type="Proteomes" id="UP000255169">
    <property type="component" value="Unassembled WGS sequence"/>
</dbReference>
<dbReference type="EMBL" id="UHJG01000001">
    <property type="protein sequence ID" value="SUQ00307.1"/>
    <property type="molecule type" value="Genomic_DNA"/>
</dbReference>
<evidence type="ECO:0000313" key="11">
    <source>
        <dbReference type="EMBL" id="SUQ00307.1"/>
    </source>
</evidence>
<evidence type="ECO:0000313" key="10">
    <source>
        <dbReference type="EMBL" id="CEK26294.1"/>
    </source>
</evidence>
<protein>
    <submittedName>
        <fullName evidence="10">N-acetylglucosamine-6-phosphate deacetylase</fullName>
    </submittedName>
    <submittedName>
        <fullName evidence="11">Putative acetylglucosamine-6-phosphate deacetylase</fullName>
        <ecNumber evidence="10 11">3.5.1.25</ecNumber>
    </submittedName>
</protein>
<evidence type="ECO:0000256" key="7">
    <source>
        <dbReference type="PIRSR" id="PIRSR038994-1"/>
    </source>
</evidence>
<keyword evidence="12" id="KW-1185">Reference proteome</keyword>